<sequence>MGGIRRASAGAGSLGAAGLALLAMTVVACGGGESAIPGETPAGTPATAPGSASPTATAVGITETDYKIALGRTSFPAGTYAFVVKNDGQTPHALHIEGSGIEAETPTILPGGSATLTVTLGVGEYELDCPVDGHEELGMAQKITVT</sequence>
<dbReference type="AlphaFoldDB" id="A0A937RSZ5"/>
<evidence type="ECO:0008006" key="3">
    <source>
        <dbReference type="Google" id="ProtNLM"/>
    </source>
</evidence>
<evidence type="ECO:0000313" key="1">
    <source>
        <dbReference type="EMBL" id="MBL7632784.1"/>
    </source>
</evidence>
<dbReference type="SUPFAM" id="SSF49503">
    <property type="entry name" value="Cupredoxins"/>
    <property type="match status" value="1"/>
</dbReference>
<dbReference type="RefSeq" id="WP_203004140.1">
    <property type="nucleotide sequence ID" value="NZ_JADWYU010000208.1"/>
</dbReference>
<comment type="caution">
    <text evidence="1">The sequence shown here is derived from an EMBL/GenBank/DDBJ whole genome shotgun (WGS) entry which is preliminary data.</text>
</comment>
<organism evidence="1 2">
    <name type="scientific">Frankia nepalensis</name>
    <dbReference type="NCBI Taxonomy" id="1836974"/>
    <lineage>
        <taxon>Bacteria</taxon>
        <taxon>Bacillati</taxon>
        <taxon>Actinomycetota</taxon>
        <taxon>Actinomycetes</taxon>
        <taxon>Frankiales</taxon>
        <taxon>Frankiaceae</taxon>
        <taxon>Frankia</taxon>
    </lineage>
</organism>
<dbReference type="PROSITE" id="PS51257">
    <property type="entry name" value="PROKAR_LIPOPROTEIN"/>
    <property type="match status" value="1"/>
</dbReference>
<proteinExistence type="predicted"/>
<dbReference type="Proteomes" id="UP000604475">
    <property type="component" value="Unassembled WGS sequence"/>
</dbReference>
<accession>A0A937RSZ5</accession>
<protein>
    <recommendedName>
        <fullName evidence="3">EfeO-type cupredoxin-like domain-containing protein</fullName>
    </recommendedName>
</protein>
<dbReference type="Gene3D" id="2.60.40.420">
    <property type="entry name" value="Cupredoxins - blue copper proteins"/>
    <property type="match status" value="1"/>
</dbReference>
<keyword evidence="2" id="KW-1185">Reference proteome</keyword>
<evidence type="ECO:0000313" key="2">
    <source>
        <dbReference type="Proteomes" id="UP000604475"/>
    </source>
</evidence>
<gene>
    <name evidence="1" type="ORF">I7412_37650</name>
</gene>
<reference evidence="1" key="1">
    <citation type="submission" date="2020-12" db="EMBL/GenBank/DDBJ databases">
        <title>Genomic characterization of non-nitrogen-fixing Frankia strains.</title>
        <authorList>
            <person name="Carlos-Shanley C."/>
            <person name="Guerra T."/>
            <person name="Hahn D."/>
        </authorList>
    </citation>
    <scope>NUCLEOTIDE SEQUENCE</scope>
    <source>
        <strain evidence="1">CN6</strain>
    </source>
</reference>
<name>A0A937RSZ5_9ACTN</name>
<dbReference type="InterPro" id="IPR008972">
    <property type="entry name" value="Cupredoxin"/>
</dbReference>
<dbReference type="EMBL" id="JAEACQ010000350">
    <property type="protein sequence ID" value="MBL7632784.1"/>
    <property type="molecule type" value="Genomic_DNA"/>
</dbReference>